<evidence type="ECO:0000313" key="19">
    <source>
        <dbReference type="EMBL" id="MXQ08277.1"/>
    </source>
</evidence>
<dbReference type="SMART" id="SM00911">
    <property type="entry name" value="HWE_HK"/>
    <property type="match status" value="1"/>
</dbReference>
<comment type="caution">
    <text evidence="19">The sequence shown here is derived from an EMBL/GenBank/DDBJ whole genome shotgun (WGS) entry which is preliminary data.</text>
</comment>
<dbReference type="InterPro" id="IPR035965">
    <property type="entry name" value="PAS-like_dom_sf"/>
</dbReference>
<dbReference type="InterPro" id="IPR011102">
    <property type="entry name" value="Sig_transdc_His_kinase_HWE"/>
</dbReference>
<dbReference type="EMBL" id="WUPT01000002">
    <property type="protein sequence ID" value="MXQ08277.1"/>
    <property type="molecule type" value="Genomic_DNA"/>
</dbReference>
<keyword evidence="3" id="KW-0600">Photoreceptor protein</keyword>
<evidence type="ECO:0000256" key="13">
    <source>
        <dbReference type="ARBA" id="ARBA00022991"/>
    </source>
</evidence>
<evidence type="ECO:0000256" key="5">
    <source>
        <dbReference type="ARBA" id="ARBA00022606"/>
    </source>
</evidence>
<dbReference type="SUPFAM" id="SSF55785">
    <property type="entry name" value="PYP-like sensor domain (PAS domain)"/>
    <property type="match status" value="1"/>
</dbReference>
<keyword evidence="5" id="KW-0716">Sensory transduction</keyword>
<evidence type="ECO:0000256" key="1">
    <source>
        <dbReference type="ARBA" id="ARBA00000085"/>
    </source>
</evidence>
<dbReference type="InterPro" id="IPR000014">
    <property type="entry name" value="PAS"/>
</dbReference>
<keyword evidence="4 16" id="KW-0597">Phosphoprotein</keyword>
<protein>
    <recommendedName>
        <fullName evidence="2">histidine kinase</fullName>
        <ecNumber evidence="2">2.7.13.3</ecNumber>
    </recommendedName>
</protein>
<keyword evidence="12" id="KW-0067">ATP-binding</keyword>
<keyword evidence="7" id="KW-0288">FMN</keyword>
<dbReference type="InterPro" id="IPR001610">
    <property type="entry name" value="PAC"/>
</dbReference>
<dbReference type="InterPro" id="IPR000700">
    <property type="entry name" value="PAS-assoc_C"/>
</dbReference>
<dbReference type="SUPFAM" id="SSF52172">
    <property type="entry name" value="CheY-like"/>
    <property type="match status" value="1"/>
</dbReference>
<dbReference type="Gene3D" id="3.30.450.20">
    <property type="entry name" value="PAS domain"/>
    <property type="match status" value="1"/>
</dbReference>
<dbReference type="PROSITE" id="PS50110">
    <property type="entry name" value="RESPONSE_REGULATORY"/>
    <property type="match status" value="1"/>
</dbReference>
<evidence type="ECO:0000256" key="2">
    <source>
        <dbReference type="ARBA" id="ARBA00012438"/>
    </source>
</evidence>
<dbReference type="PANTHER" id="PTHR41523">
    <property type="entry name" value="TWO-COMPONENT SYSTEM SENSOR PROTEIN"/>
    <property type="match status" value="1"/>
</dbReference>
<evidence type="ECO:0000256" key="15">
    <source>
        <dbReference type="ARBA" id="ARBA00023170"/>
    </source>
</evidence>
<evidence type="ECO:0000259" key="17">
    <source>
        <dbReference type="PROSITE" id="PS50110"/>
    </source>
</evidence>
<sequence length="465" mass="51303">MSDFPTFDRGSDHLNLIQATSEIGIWELDAETGKAERNLRHDQIFGHETLLDEWSAEIFLSYVAEEDRDRVENLLNSSLTDGNPWSFETRIRRADGVDRWISAKGMPIFSDSGEVTKLIGHVIDITETKRNEDRLKLLSRELDHRVSNTFAIMNSMIRQVAKRADSVEEFSETLMERLAALSRANKVLISDEAERSSLKDILTTELDAFSGWLDRLSITGETRIWFTGEASEALAMIFHELLTNAVKHGALSLPDGNVSIDVSTHADRTVSIRWVETGGPAIADNRLSGIGSSIFRNALRDDGAVDISYSDDGLKCDIRVHRSFQNEALPDTPSIAVSTPDQAADPETWFSGRRIMVVEDDPIIGMDLADIFESRGATVLGPFSRVTDAFAALESPPEAALIDFNLGRTTSDEIASRLSELAVPFIVLTGQLDSADLGEAFEGVTVISKPFREVDLVAQMIALGS</sequence>
<keyword evidence="10" id="KW-0547">Nucleotide-binding</keyword>
<evidence type="ECO:0000256" key="12">
    <source>
        <dbReference type="ARBA" id="ARBA00022840"/>
    </source>
</evidence>
<feature type="domain" description="Response regulatory" evidence="17">
    <location>
        <begin position="354"/>
        <end position="464"/>
    </location>
</feature>
<evidence type="ECO:0000256" key="9">
    <source>
        <dbReference type="ARBA" id="ARBA00022737"/>
    </source>
</evidence>
<dbReference type="GO" id="GO:0000160">
    <property type="term" value="P:phosphorelay signal transduction system"/>
    <property type="evidence" value="ECO:0007669"/>
    <property type="project" value="InterPro"/>
</dbReference>
<evidence type="ECO:0000256" key="16">
    <source>
        <dbReference type="PROSITE-ProRule" id="PRU00169"/>
    </source>
</evidence>
<dbReference type="Gene3D" id="2.10.70.100">
    <property type="match status" value="1"/>
</dbReference>
<dbReference type="Pfam" id="PF08447">
    <property type="entry name" value="PAS_3"/>
    <property type="match status" value="1"/>
</dbReference>
<dbReference type="GO" id="GO:0009881">
    <property type="term" value="F:photoreceptor activity"/>
    <property type="evidence" value="ECO:0007669"/>
    <property type="project" value="UniProtKB-KW"/>
</dbReference>
<dbReference type="EC" id="2.7.13.3" evidence="2"/>
<evidence type="ECO:0000256" key="8">
    <source>
        <dbReference type="ARBA" id="ARBA00022679"/>
    </source>
</evidence>
<dbReference type="GO" id="GO:0005524">
    <property type="term" value="F:ATP binding"/>
    <property type="evidence" value="ECO:0007669"/>
    <property type="project" value="UniProtKB-KW"/>
</dbReference>
<feature type="modified residue" description="4-aspartylphosphate" evidence="16">
    <location>
        <position position="403"/>
    </location>
</feature>
<dbReference type="AlphaFoldDB" id="A0A7C9MRF7"/>
<keyword evidence="13" id="KW-0157">Chromophore</keyword>
<keyword evidence="6" id="KW-0285">Flavoprotein</keyword>
<dbReference type="SUPFAM" id="SSF55874">
    <property type="entry name" value="ATPase domain of HSP90 chaperone/DNA topoisomerase II/histidine kinase"/>
    <property type="match status" value="1"/>
</dbReference>
<evidence type="ECO:0000259" key="18">
    <source>
        <dbReference type="PROSITE" id="PS50113"/>
    </source>
</evidence>
<keyword evidence="15" id="KW-0675">Receptor</keyword>
<proteinExistence type="predicted"/>
<evidence type="ECO:0000256" key="14">
    <source>
        <dbReference type="ARBA" id="ARBA00023026"/>
    </source>
</evidence>
<keyword evidence="11" id="KW-0418">Kinase</keyword>
<evidence type="ECO:0000256" key="6">
    <source>
        <dbReference type="ARBA" id="ARBA00022630"/>
    </source>
</evidence>
<reference evidence="19 20" key="1">
    <citation type="submission" date="2019-12" db="EMBL/GenBank/DDBJ databases">
        <authorList>
            <person name="Lee S.D."/>
        </authorList>
    </citation>
    <scope>NUCLEOTIDE SEQUENCE [LARGE SCALE GENOMIC DNA]</scope>
    <source>
        <strain evidence="19 20">GH1-50</strain>
    </source>
</reference>
<dbReference type="InterPro" id="IPR011006">
    <property type="entry name" value="CheY-like_superfamily"/>
</dbReference>
<dbReference type="NCBIfam" id="TIGR00229">
    <property type="entry name" value="sensory_box"/>
    <property type="match status" value="1"/>
</dbReference>
<accession>A0A7C9MRF7</accession>
<dbReference type="Gene3D" id="3.30.565.10">
    <property type="entry name" value="Histidine kinase-like ATPase, C-terminal domain"/>
    <property type="match status" value="1"/>
</dbReference>
<dbReference type="PANTHER" id="PTHR41523:SF7">
    <property type="entry name" value="HISTIDINE KINASE"/>
    <property type="match status" value="1"/>
</dbReference>
<dbReference type="Gene3D" id="3.40.50.2300">
    <property type="match status" value="1"/>
</dbReference>
<reference evidence="19 20" key="2">
    <citation type="submission" date="2020-03" db="EMBL/GenBank/DDBJ databases">
        <title>Kangsaoukella pontilimi gen. nov., sp. nov., a new member of the family Rhodobacteraceae isolated from a tidal mudflat.</title>
        <authorList>
            <person name="Kim I.S."/>
        </authorList>
    </citation>
    <scope>NUCLEOTIDE SEQUENCE [LARGE SCALE GENOMIC DNA]</scope>
    <source>
        <strain evidence="19 20">GH1-50</strain>
    </source>
</reference>
<organism evidence="19 20">
    <name type="scientific">Kangsaoukella pontilimi</name>
    <dbReference type="NCBI Taxonomy" id="2691042"/>
    <lineage>
        <taxon>Bacteria</taxon>
        <taxon>Pseudomonadati</taxon>
        <taxon>Pseudomonadota</taxon>
        <taxon>Alphaproteobacteria</taxon>
        <taxon>Rhodobacterales</taxon>
        <taxon>Paracoccaceae</taxon>
        <taxon>Kangsaoukella</taxon>
    </lineage>
</organism>
<dbReference type="PROSITE" id="PS50113">
    <property type="entry name" value="PAC"/>
    <property type="match status" value="1"/>
</dbReference>
<evidence type="ECO:0000256" key="4">
    <source>
        <dbReference type="ARBA" id="ARBA00022553"/>
    </source>
</evidence>
<dbReference type="InterPro" id="IPR013655">
    <property type="entry name" value="PAS_fold_3"/>
</dbReference>
<evidence type="ECO:0000256" key="10">
    <source>
        <dbReference type="ARBA" id="ARBA00022741"/>
    </source>
</evidence>
<dbReference type="InterPro" id="IPR036890">
    <property type="entry name" value="HATPase_C_sf"/>
</dbReference>
<dbReference type="CDD" id="cd00130">
    <property type="entry name" value="PAS"/>
    <property type="match status" value="1"/>
</dbReference>
<keyword evidence="20" id="KW-1185">Reference proteome</keyword>
<keyword evidence="9" id="KW-0677">Repeat</keyword>
<gene>
    <name evidence="19" type="ORF">GQ651_10520</name>
</gene>
<keyword evidence="14" id="KW-0843">Virulence</keyword>
<dbReference type="Proteomes" id="UP000480350">
    <property type="component" value="Unassembled WGS sequence"/>
</dbReference>
<evidence type="ECO:0000256" key="3">
    <source>
        <dbReference type="ARBA" id="ARBA00022543"/>
    </source>
</evidence>
<evidence type="ECO:0000256" key="11">
    <source>
        <dbReference type="ARBA" id="ARBA00022777"/>
    </source>
</evidence>
<dbReference type="SMART" id="SM00448">
    <property type="entry name" value="REC"/>
    <property type="match status" value="1"/>
</dbReference>
<name>A0A7C9MRF7_9RHOB</name>
<evidence type="ECO:0000256" key="7">
    <source>
        <dbReference type="ARBA" id="ARBA00022643"/>
    </source>
</evidence>
<dbReference type="InterPro" id="IPR001789">
    <property type="entry name" value="Sig_transdc_resp-reg_receiver"/>
</dbReference>
<evidence type="ECO:0000313" key="20">
    <source>
        <dbReference type="Proteomes" id="UP000480350"/>
    </source>
</evidence>
<dbReference type="SMART" id="SM00086">
    <property type="entry name" value="PAC"/>
    <property type="match status" value="1"/>
</dbReference>
<dbReference type="GO" id="GO:0004673">
    <property type="term" value="F:protein histidine kinase activity"/>
    <property type="evidence" value="ECO:0007669"/>
    <property type="project" value="UniProtKB-EC"/>
</dbReference>
<dbReference type="Pfam" id="PF07536">
    <property type="entry name" value="HWE_HK"/>
    <property type="match status" value="1"/>
</dbReference>
<comment type="catalytic activity">
    <reaction evidence="1">
        <text>ATP + protein L-histidine = ADP + protein N-phospho-L-histidine.</text>
        <dbReference type="EC" id="2.7.13.3"/>
    </reaction>
</comment>
<keyword evidence="8" id="KW-0808">Transferase</keyword>
<feature type="domain" description="PAC" evidence="18">
    <location>
        <begin position="85"/>
        <end position="137"/>
    </location>
</feature>